<reference evidence="3 4" key="1">
    <citation type="submission" date="2024-09" db="EMBL/GenBank/DDBJ databases">
        <authorList>
            <person name="Sun Q."/>
            <person name="Mori K."/>
        </authorList>
    </citation>
    <scope>NUCLEOTIDE SEQUENCE [LARGE SCALE GENOMIC DNA]</scope>
    <source>
        <strain evidence="3 4">CCM 7904</strain>
    </source>
</reference>
<comment type="caution">
    <text evidence="3">The sequence shown here is derived from an EMBL/GenBank/DDBJ whole genome shotgun (WGS) entry which is preliminary data.</text>
</comment>
<dbReference type="SUPFAM" id="SSF101898">
    <property type="entry name" value="NHL repeat"/>
    <property type="match status" value="1"/>
</dbReference>
<dbReference type="Proteomes" id="UP001589795">
    <property type="component" value="Unassembled WGS sequence"/>
</dbReference>
<gene>
    <name evidence="3" type="ORF">ACFFIZ_11115</name>
</gene>
<dbReference type="Pfam" id="PF13449">
    <property type="entry name" value="Phytase-like"/>
    <property type="match status" value="1"/>
</dbReference>
<accession>A0ABV6CJB2</accession>
<feature type="domain" description="Phytase-like" evidence="2">
    <location>
        <begin position="43"/>
        <end position="282"/>
    </location>
</feature>
<feature type="chain" id="PRO_5046790718" evidence="1">
    <location>
        <begin position="26"/>
        <end position="305"/>
    </location>
</feature>
<evidence type="ECO:0000313" key="4">
    <source>
        <dbReference type="Proteomes" id="UP001589795"/>
    </source>
</evidence>
<protein>
    <submittedName>
        <fullName evidence="3">Esterase-like activity of phytase family protein</fullName>
    </submittedName>
</protein>
<name>A0ABV6CJB2_9RHOB</name>
<dbReference type="EMBL" id="JBHLWQ010000104">
    <property type="protein sequence ID" value="MFC0200844.1"/>
    <property type="molecule type" value="Genomic_DNA"/>
</dbReference>
<dbReference type="PIRSF" id="PIRSF031900">
    <property type="entry name" value="UCP031900"/>
    <property type="match status" value="1"/>
</dbReference>
<keyword evidence="1" id="KW-0732">Signal</keyword>
<sequence>MLDRRRSALIGVAIAFLTGTAPAHADAVLDHVGTYVWERDEAPFGGFSGIEIAPDGASFHALTDRSHLYWGSVQRDDLGIVRGMTVAGRAHLKDSSGNPLPPGYTGDSEGLAVGADGRIHVSFEGLDRVVTYDDPDTAGAPLPRPPQVPGMGQNAGLEALAIRDDGTLIAVPERSANETIPFTALAFDGAWTQLARIRRDPRWRAVGADFGPDGWFYLLERDFRGVLGFTSRVRRMRLTADGVQDDEILLETRPLQYDNLEGISVWHDGTDIRVTLISDDNFIFLQRTEIVEYRLRQTQAQALRN</sequence>
<dbReference type="InterPro" id="IPR014567">
    <property type="entry name" value="UCP031900"/>
</dbReference>
<proteinExistence type="predicted"/>
<dbReference type="InterPro" id="IPR027372">
    <property type="entry name" value="Phytase-like_dom"/>
</dbReference>
<evidence type="ECO:0000313" key="3">
    <source>
        <dbReference type="EMBL" id="MFC0200844.1"/>
    </source>
</evidence>
<organism evidence="3 4">
    <name type="scientific">Paracoccus rhizosphaerae</name>
    <dbReference type="NCBI Taxonomy" id="1133347"/>
    <lineage>
        <taxon>Bacteria</taxon>
        <taxon>Pseudomonadati</taxon>
        <taxon>Pseudomonadota</taxon>
        <taxon>Alphaproteobacteria</taxon>
        <taxon>Rhodobacterales</taxon>
        <taxon>Paracoccaceae</taxon>
        <taxon>Paracoccus</taxon>
    </lineage>
</organism>
<keyword evidence="4" id="KW-1185">Reference proteome</keyword>
<feature type="signal peptide" evidence="1">
    <location>
        <begin position="1"/>
        <end position="25"/>
    </location>
</feature>
<dbReference type="RefSeq" id="WP_265506784.1">
    <property type="nucleotide sequence ID" value="NZ_JAOTBE010000017.1"/>
</dbReference>
<evidence type="ECO:0000256" key="1">
    <source>
        <dbReference type="SAM" id="SignalP"/>
    </source>
</evidence>
<evidence type="ECO:0000259" key="2">
    <source>
        <dbReference type="Pfam" id="PF13449"/>
    </source>
</evidence>